<dbReference type="AlphaFoldDB" id="A0A565BMK6"/>
<dbReference type="Proteomes" id="UP000489600">
    <property type="component" value="Unassembled WGS sequence"/>
</dbReference>
<reference evidence="1" key="1">
    <citation type="submission" date="2019-07" db="EMBL/GenBank/DDBJ databases">
        <authorList>
            <person name="Dittberner H."/>
        </authorList>
    </citation>
    <scope>NUCLEOTIDE SEQUENCE [LARGE SCALE GENOMIC DNA]</scope>
</reference>
<evidence type="ECO:0008006" key="3">
    <source>
        <dbReference type="Google" id="ProtNLM"/>
    </source>
</evidence>
<name>A0A565BMK6_9BRAS</name>
<comment type="caution">
    <text evidence="1">The sequence shown here is derived from an EMBL/GenBank/DDBJ whole genome shotgun (WGS) entry which is preliminary data.</text>
</comment>
<dbReference type="EMBL" id="CABITT030000004">
    <property type="protein sequence ID" value="VVB02857.1"/>
    <property type="molecule type" value="Genomic_DNA"/>
</dbReference>
<gene>
    <name evidence="1" type="ORF">ANE_LOCUS13301</name>
</gene>
<accession>A0A565BMK6</accession>
<evidence type="ECO:0000313" key="2">
    <source>
        <dbReference type="Proteomes" id="UP000489600"/>
    </source>
</evidence>
<protein>
    <recommendedName>
        <fullName evidence="3">Reverse transcriptase zinc-binding domain-containing protein</fullName>
    </recommendedName>
</protein>
<proteinExistence type="predicted"/>
<organism evidence="1 2">
    <name type="scientific">Arabis nemorensis</name>
    <dbReference type="NCBI Taxonomy" id="586526"/>
    <lineage>
        <taxon>Eukaryota</taxon>
        <taxon>Viridiplantae</taxon>
        <taxon>Streptophyta</taxon>
        <taxon>Embryophyta</taxon>
        <taxon>Tracheophyta</taxon>
        <taxon>Spermatophyta</taxon>
        <taxon>Magnoliopsida</taxon>
        <taxon>eudicotyledons</taxon>
        <taxon>Gunneridae</taxon>
        <taxon>Pentapetalae</taxon>
        <taxon>rosids</taxon>
        <taxon>malvids</taxon>
        <taxon>Brassicales</taxon>
        <taxon>Brassicaceae</taxon>
        <taxon>Arabideae</taxon>
        <taxon>Arabis</taxon>
    </lineage>
</organism>
<dbReference type="OrthoDB" id="1112669at2759"/>
<keyword evidence="2" id="KW-1185">Reference proteome</keyword>
<sequence length="95" mass="11013">MKKQMGWIIGNGESINIWPDPWLSYTEQTRPMGPQPEAAQNITVADLLRQDTKEWDIEKVEQYLPFHKVQILSLKPSILGAPDKFKWLKHPSGDR</sequence>
<evidence type="ECO:0000313" key="1">
    <source>
        <dbReference type="EMBL" id="VVB02857.1"/>
    </source>
</evidence>